<dbReference type="EMBL" id="CAADRP010000735">
    <property type="protein sequence ID" value="VFU31569.1"/>
    <property type="molecule type" value="Genomic_DNA"/>
</dbReference>
<reference evidence="1" key="1">
    <citation type="submission" date="2019-03" db="EMBL/GenBank/DDBJ databases">
        <authorList>
            <person name="Mank J."/>
            <person name="Almeida P."/>
        </authorList>
    </citation>
    <scope>NUCLEOTIDE SEQUENCE</scope>
    <source>
        <strain evidence="1">78183</strain>
    </source>
</reference>
<proteinExistence type="predicted"/>
<accession>A0A6N2KXJ8</accession>
<organism evidence="1">
    <name type="scientific">Salix viminalis</name>
    <name type="common">Common osier</name>
    <name type="synonym">Basket willow</name>
    <dbReference type="NCBI Taxonomy" id="40686"/>
    <lineage>
        <taxon>Eukaryota</taxon>
        <taxon>Viridiplantae</taxon>
        <taxon>Streptophyta</taxon>
        <taxon>Embryophyta</taxon>
        <taxon>Tracheophyta</taxon>
        <taxon>Spermatophyta</taxon>
        <taxon>Magnoliopsida</taxon>
        <taxon>eudicotyledons</taxon>
        <taxon>Gunneridae</taxon>
        <taxon>Pentapetalae</taxon>
        <taxon>rosids</taxon>
        <taxon>fabids</taxon>
        <taxon>Malpighiales</taxon>
        <taxon>Salicaceae</taxon>
        <taxon>Saliceae</taxon>
        <taxon>Salix</taxon>
    </lineage>
</organism>
<protein>
    <submittedName>
        <fullName evidence="1">Uncharacterized protein</fullName>
    </submittedName>
</protein>
<sequence>MESPPKDGVAVKTEDGSIYEAIVSHLENEYLGSNFLFVTVTAEEPRRIEQFSDQEIEGENRIVDGTVVKT</sequence>
<name>A0A6N2KXJ8_SALVM</name>
<gene>
    <name evidence="1" type="ORF">SVIM_LOCUS133468</name>
</gene>
<evidence type="ECO:0000313" key="1">
    <source>
        <dbReference type="EMBL" id="VFU31569.1"/>
    </source>
</evidence>
<dbReference type="AlphaFoldDB" id="A0A6N2KXJ8"/>